<evidence type="ECO:0000313" key="6">
    <source>
        <dbReference type="EMBL" id="EMI21627.1"/>
    </source>
</evidence>
<dbReference type="InterPro" id="IPR014146">
    <property type="entry name" value="LigD_ligase_dom"/>
</dbReference>
<evidence type="ECO:0000259" key="5">
    <source>
        <dbReference type="PROSITE" id="PS50160"/>
    </source>
</evidence>
<dbReference type="InterPro" id="IPR012310">
    <property type="entry name" value="DNA_ligase_ATP-dep_cent"/>
</dbReference>
<evidence type="ECO:0000256" key="4">
    <source>
        <dbReference type="SAM" id="MobiDB-lite"/>
    </source>
</evidence>
<proteinExistence type="predicted"/>
<dbReference type="CDD" id="cd07906">
    <property type="entry name" value="Adenylation_DNA_ligase_LigD_LigC"/>
    <property type="match status" value="1"/>
</dbReference>
<dbReference type="Pfam" id="PF01068">
    <property type="entry name" value="DNA_ligase_A_M"/>
    <property type="match status" value="1"/>
</dbReference>
<dbReference type="SUPFAM" id="SSF56091">
    <property type="entry name" value="DNA ligase/mRNA capping enzyme, catalytic domain"/>
    <property type="match status" value="1"/>
</dbReference>
<dbReference type="RefSeq" id="WP_008693267.1">
    <property type="nucleotide sequence ID" value="NZ_ANOG01000214.1"/>
</dbReference>
<dbReference type="InterPro" id="IPR014144">
    <property type="entry name" value="LigD_PE_domain"/>
</dbReference>
<dbReference type="InterPro" id="IPR012309">
    <property type="entry name" value="DNA_ligase_ATP-dep_C"/>
</dbReference>
<dbReference type="PROSITE" id="PS50160">
    <property type="entry name" value="DNA_LIGASE_A3"/>
    <property type="match status" value="1"/>
</dbReference>
<dbReference type="Pfam" id="PF13298">
    <property type="entry name" value="LigD_N"/>
    <property type="match status" value="1"/>
</dbReference>
<evidence type="ECO:0000256" key="3">
    <source>
        <dbReference type="ARBA" id="ARBA00034003"/>
    </source>
</evidence>
<organism evidence="6 7">
    <name type="scientific">Rhodopirellula maiorica SM1</name>
    <dbReference type="NCBI Taxonomy" id="1265738"/>
    <lineage>
        <taxon>Bacteria</taxon>
        <taxon>Pseudomonadati</taxon>
        <taxon>Planctomycetota</taxon>
        <taxon>Planctomycetia</taxon>
        <taxon>Pirellulales</taxon>
        <taxon>Pirellulaceae</taxon>
        <taxon>Novipirellula</taxon>
    </lineage>
</organism>
<dbReference type="GO" id="GO:0003910">
    <property type="term" value="F:DNA ligase (ATP) activity"/>
    <property type="evidence" value="ECO:0007669"/>
    <property type="project" value="UniProtKB-EC"/>
</dbReference>
<accession>M5S1V3</accession>
<dbReference type="SUPFAM" id="SSF50249">
    <property type="entry name" value="Nucleic acid-binding proteins"/>
    <property type="match status" value="1"/>
</dbReference>
<feature type="region of interest" description="Disordered" evidence="4">
    <location>
        <begin position="1"/>
        <end position="23"/>
    </location>
</feature>
<dbReference type="CDD" id="cd07971">
    <property type="entry name" value="OBF_DNA_ligase_LigD"/>
    <property type="match status" value="1"/>
</dbReference>
<dbReference type="Pfam" id="PF04679">
    <property type="entry name" value="DNA_ligase_A_C"/>
    <property type="match status" value="1"/>
</dbReference>
<dbReference type="GO" id="GO:0006310">
    <property type="term" value="P:DNA recombination"/>
    <property type="evidence" value="ECO:0007669"/>
    <property type="project" value="InterPro"/>
</dbReference>
<evidence type="ECO:0000256" key="1">
    <source>
        <dbReference type="ARBA" id="ARBA00012727"/>
    </source>
</evidence>
<dbReference type="GO" id="GO:0005524">
    <property type="term" value="F:ATP binding"/>
    <property type="evidence" value="ECO:0007669"/>
    <property type="project" value="InterPro"/>
</dbReference>
<dbReference type="Gene3D" id="2.40.50.140">
    <property type="entry name" value="Nucleic acid-binding proteins"/>
    <property type="match status" value="1"/>
</dbReference>
<comment type="caution">
    <text evidence="6">The sequence shown here is derived from an EMBL/GenBank/DDBJ whole genome shotgun (WGS) entry which is preliminary data.</text>
</comment>
<dbReference type="Proteomes" id="UP000011991">
    <property type="component" value="Unassembled WGS sequence"/>
</dbReference>
<name>M5S1V3_9BACT</name>
<sequence>MTLDDYQRKRDFDQSPEPLGTHPIERASLGLRFVVQKHNARNLHFDFRLEHEGVLKSWAVPRGPSLDPADKRLAVEVEDHPLGYADFEGVIPKGQYGAGKVVVWDTGTWHPDGDPAKMLQTGKLKFRLDGRRLRGDWVLVRTKPKGKQQQWLLSKRDDQDARTDVDVVQEYPGSVLSEGDRDGGVTLPKFIPPKLPSLVDQPPSGGTWIHELKMDGYRIQAQWRTDGVRLITRSGHDWTRRYSAIVDEMVKLDSPGTIIDGELVALDQSGKSNFDLLGRAISDREIVLAYFAFDLLFLGGVDYRELPLLDRKSALKTLVADAGLARLQYLDHVAGGVDELIRQCQSLGLEGIVSKRLDRAYTSGRASDWLKTKFRYRESLVVVGYELSDFSLSSLLLAYYDSEQELQFAGRVGTGWNEREATDILTRLKTLGTPKPTLSELPSGSRRRRGRDLETHWVQPVTVADVDFASWTDSKQLRQASF</sequence>
<dbReference type="GO" id="GO:0006281">
    <property type="term" value="P:DNA repair"/>
    <property type="evidence" value="ECO:0007669"/>
    <property type="project" value="InterPro"/>
</dbReference>
<gene>
    <name evidence="6" type="ORF">RMSM_01443</name>
</gene>
<dbReference type="Gene3D" id="3.30.1490.70">
    <property type="match status" value="1"/>
</dbReference>
<keyword evidence="7" id="KW-1185">Reference proteome</keyword>
<dbReference type="PANTHER" id="PTHR39465:SF1">
    <property type="entry name" value="DNA LIGASE D 3'-PHOSPHOESTERASE DOMAIN-CONTAINING PROTEIN"/>
    <property type="match status" value="1"/>
</dbReference>
<keyword evidence="2 6" id="KW-0436">Ligase</keyword>
<feature type="domain" description="ATP-dependent DNA ligase family profile" evidence="5">
    <location>
        <begin position="281"/>
        <end position="415"/>
    </location>
</feature>
<evidence type="ECO:0000313" key="7">
    <source>
        <dbReference type="Proteomes" id="UP000011991"/>
    </source>
</evidence>
<dbReference type="NCBIfam" id="TIGR02779">
    <property type="entry name" value="NHEJ_ligase_lig"/>
    <property type="match status" value="1"/>
</dbReference>
<feature type="compositionally biased region" description="Basic and acidic residues" evidence="4">
    <location>
        <begin position="1"/>
        <end position="13"/>
    </location>
</feature>
<dbReference type="PANTHER" id="PTHR39465">
    <property type="entry name" value="DNA LIGASE D, 3'-PHOSPHOESTERASE DOMAIN"/>
    <property type="match status" value="1"/>
</dbReference>
<dbReference type="InterPro" id="IPR012340">
    <property type="entry name" value="NA-bd_OB-fold"/>
</dbReference>
<dbReference type="EC" id="6.5.1.1" evidence="1"/>
<feature type="non-terminal residue" evidence="6">
    <location>
        <position position="482"/>
    </location>
</feature>
<dbReference type="NCBIfam" id="TIGR02777">
    <property type="entry name" value="LigD_PE_dom"/>
    <property type="match status" value="1"/>
</dbReference>
<dbReference type="EMBL" id="ANOG01000214">
    <property type="protein sequence ID" value="EMI21627.1"/>
    <property type="molecule type" value="Genomic_DNA"/>
</dbReference>
<dbReference type="Gene3D" id="3.30.470.30">
    <property type="entry name" value="DNA ligase/mRNA capping enzyme"/>
    <property type="match status" value="1"/>
</dbReference>
<protein>
    <recommendedName>
        <fullName evidence="1">DNA ligase (ATP)</fullName>
        <ecNumber evidence="1">6.5.1.1</ecNumber>
    </recommendedName>
</protein>
<evidence type="ECO:0000256" key="2">
    <source>
        <dbReference type="ARBA" id="ARBA00022598"/>
    </source>
</evidence>
<comment type="catalytic activity">
    <reaction evidence="3">
        <text>ATP + (deoxyribonucleotide)n-3'-hydroxyl + 5'-phospho-(deoxyribonucleotide)m = (deoxyribonucleotide)n+m + AMP + diphosphate.</text>
        <dbReference type="EC" id="6.5.1.1"/>
    </reaction>
</comment>
<dbReference type="AlphaFoldDB" id="M5S1V3"/>
<reference evidence="6 7" key="1">
    <citation type="journal article" date="2013" name="Mar. Genomics">
        <title>Expression of sulfatases in Rhodopirellula baltica and the diversity of sulfatases in the genus Rhodopirellula.</title>
        <authorList>
            <person name="Wegner C.E."/>
            <person name="Richter-Heitmann T."/>
            <person name="Klindworth A."/>
            <person name="Klockow C."/>
            <person name="Richter M."/>
            <person name="Achstetter T."/>
            <person name="Glockner F.O."/>
            <person name="Harder J."/>
        </authorList>
    </citation>
    <scope>NUCLEOTIDE SEQUENCE [LARGE SCALE GENOMIC DNA]</scope>
    <source>
        <strain evidence="6 7">SM1</strain>
    </source>
</reference>